<name>A0A1I0SC31_9BACT</name>
<reference evidence="2" key="1">
    <citation type="submission" date="2016-10" db="EMBL/GenBank/DDBJ databases">
        <authorList>
            <person name="Varghese N."/>
            <person name="Submissions S."/>
        </authorList>
    </citation>
    <scope>NUCLEOTIDE SEQUENCE [LARGE SCALE GENOMIC DNA]</scope>
    <source>
        <strain evidence="2">DSM 3695</strain>
    </source>
</reference>
<keyword evidence="2" id="KW-1185">Reference proteome</keyword>
<dbReference type="AlphaFoldDB" id="A0A1I0SC31"/>
<accession>A0A1I0SC31</accession>
<organism evidence="1 2">
    <name type="scientific">Chitinophaga arvensicola</name>
    <dbReference type="NCBI Taxonomy" id="29529"/>
    <lineage>
        <taxon>Bacteria</taxon>
        <taxon>Pseudomonadati</taxon>
        <taxon>Bacteroidota</taxon>
        <taxon>Chitinophagia</taxon>
        <taxon>Chitinophagales</taxon>
        <taxon>Chitinophagaceae</taxon>
        <taxon>Chitinophaga</taxon>
    </lineage>
</organism>
<dbReference type="RefSeq" id="WP_089902355.1">
    <property type="nucleotide sequence ID" value="NZ_FOJG01000002.1"/>
</dbReference>
<evidence type="ECO:0000313" key="1">
    <source>
        <dbReference type="EMBL" id="SEW54695.1"/>
    </source>
</evidence>
<evidence type="ECO:0000313" key="2">
    <source>
        <dbReference type="Proteomes" id="UP000199310"/>
    </source>
</evidence>
<dbReference type="STRING" id="29529.SAMN04488122_6129"/>
<gene>
    <name evidence="1" type="ORF">SAMN04488122_6129</name>
</gene>
<dbReference type="OrthoDB" id="654644at2"/>
<dbReference type="PROSITE" id="PS51257">
    <property type="entry name" value="PROKAR_LIPOPROTEIN"/>
    <property type="match status" value="1"/>
</dbReference>
<dbReference type="EMBL" id="FOJG01000002">
    <property type="protein sequence ID" value="SEW54695.1"/>
    <property type="molecule type" value="Genomic_DNA"/>
</dbReference>
<sequence>MQALRKHLYYGIALLLILITAACRNKKNEVTPPGPDPVKAVYLVTAIRVNDIPKDSLVYNDKYQAIERWDYNTTYRKWQNYVTYTYSPDGYLAAAKYYNEIEYNVKSLTQKDSIVWNTGNLTIYTTNYRELGTAISGYDTVRQLINAQRQLIQEGSKDTVQLLDILGGLMVTYTEYTYKNNDLTGFLNMNYLTVRNTAPSLVISKYDITPTVLKNPLYPQVSKNPLLFRAILGSKFPDLVNEYYPYLVGEHLIAGVGVQIDNKPRISATPTFGWIDASANPLFQIMSQIDRNVTFSYKIIQTP</sequence>
<dbReference type="Proteomes" id="UP000199310">
    <property type="component" value="Unassembled WGS sequence"/>
</dbReference>
<proteinExistence type="predicted"/>
<protein>
    <submittedName>
        <fullName evidence="1">Uncharacterized protein</fullName>
    </submittedName>
</protein>